<proteinExistence type="predicted"/>
<sequence length="370" mass="42607">MSHYFSSSYEESREKFLGLLDTVKHYYPSARSMSHTIEEGTIDVIIGEPPGSRELVLLMTIGEHGIEGYAGAAVTHQFVETQLQHVRHESTGICLIHAVNPWGMKHFRRVNEHNVDLNRNYVIDRESLPRNVNKEYEVMRHLFVPDGVIDDYHEAREHIYSFLGSGIKLDGFEAMKEAKGMGQYQFPKGVYYGGEADEPSAIFIKEVQHDLLERYDRVVHMDWHTALGPTNEVTMVVSERDGRDVDTLKQTYGLANVQTYDPQDVLGDSTNHFYYVRDTHYPDKRLVSALFEFGTFGTSTKATIREFLTIILENRLYFEGTKDPTARNEIRKEFMAMFYPEDAAWREAVLAEGAKAVEHVLRAEELWRAR</sequence>
<keyword evidence="2" id="KW-1185">Reference proteome</keyword>
<organism evidence="1 2">
    <name type="scientific">Exiguobacterium alkaliphilum</name>
    <dbReference type="NCBI Taxonomy" id="1428684"/>
    <lineage>
        <taxon>Bacteria</taxon>
        <taxon>Bacillati</taxon>
        <taxon>Bacillota</taxon>
        <taxon>Bacilli</taxon>
        <taxon>Bacillales</taxon>
        <taxon>Bacillales Family XII. Incertae Sedis</taxon>
        <taxon>Exiguobacterium</taxon>
    </lineage>
</organism>
<reference evidence="1 2" key="1">
    <citation type="submission" date="2022-07" db="EMBL/GenBank/DDBJ databases">
        <title>Genomic and pangenome structural analysis of the polyextremophile Exiguobacterium.</title>
        <authorList>
            <person name="Shen L."/>
        </authorList>
    </citation>
    <scope>NUCLEOTIDE SEQUENCE [LARGE SCALE GENOMIC DNA]</scope>
    <source>
        <strain evidence="1 2">12_1</strain>
    </source>
</reference>
<protein>
    <submittedName>
        <fullName evidence="1">M14 family metallopeptidase</fullName>
    </submittedName>
</protein>
<dbReference type="SUPFAM" id="SSF53187">
    <property type="entry name" value="Zn-dependent exopeptidases"/>
    <property type="match status" value="1"/>
</dbReference>
<dbReference type="Gene3D" id="3.40.630.10">
    <property type="entry name" value="Zn peptidases"/>
    <property type="match status" value="1"/>
</dbReference>
<evidence type="ECO:0000313" key="2">
    <source>
        <dbReference type="Proteomes" id="UP001206821"/>
    </source>
</evidence>
<dbReference type="RefSeq" id="WP_034817910.1">
    <property type="nucleotide sequence ID" value="NZ_JANIEK010000013.1"/>
</dbReference>
<dbReference type="Pfam" id="PF10994">
    <property type="entry name" value="DUF2817"/>
    <property type="match status" value="1"/>
</dbReference>
<dbReference type="InterPro" id="IPR021259">
    <property type="entry name" value="DUF2817"/>
</dbReference>
<dbReference type="CDD" id="cd06233">
    <property type="entry name" value="M14-like"/>
    <property type="match status" value="1"/>
</dbReference>
<dbReference type="Proteomes" id="UP001206821">
    <property type="component" value="Unassembled WGS sequence"/>
</dbReference>
<gene>
    <name evidence="1" type="ORF">NQG31_05010</name>
</gene>
<evidence type="ECO:0000313" key="1">
    <source>
        <dbReference type="EMBL" id="MCT4794893.1"/>
    </source>
</evidence>
<dbReference type="EMBL" id="JANIEK010000013">
    <property type="protein sequence ID" value="MCT4794893.1"/>
    <property type="molecule type" value="Genomic_DNA"/>
</dbReference>
<accession>A0ABT2KWV9</accession>
<name>A0ABT2KWV9_9BACL</name>
<comment type="caution">
    <text evidence="1">The sequence shown here is derived from an EMBL/GenBank/DDBJ whole genome shotgun (WGS) entry which is preliminary data.</text>
</comment>